<feature type="domain" description="Histidine kinase/HSP90-like ATPase" evidence="2">
    <location>
        <begin position="17"/>
        <end position="130"/>
    </location>
</feature>
<gene>
    <name evidence="3" type="ORF">VT50_0220015</name>
</gene>
<name>A0A1V4D2Q7_9ACTN</name>
<dbReference type="AlphaFoldDB" id="A0A1V4D2Q7"/>
<comment type="caution">
    <text evidence="3">The sequence shown here is derived from an EMBL/GenBank/DDBJ whole genome shotgun (WGS) entry which is preliminary data.</text>
</comment>
<dbReference type="PANTHER" id="PTHR35526">
    <property type="entry name" value="ANTI-SIGMA-F FACTOR RSBW-RELATED"/>
    <property type="match status" value="1"/>
</dbReference>
<dbReference type="PANTHER" id="PTHR35526:SF3">
    <property type="entry name" value="ANTI-SIGMA-F FACTOR RSBW"/>
    <property type="match status" value="1"/>
</dbReference>
<accession>A0A1V4D2Q7</accession>
<dbReference type="InterPro" id="IPR050267">
    <property type="entry name" value="Anti-sigma-factor_SerPK"/>
</dbReference>
<evidence type="ECO:0000259" key="2">
    <source>
        <dbReference type="Pfam" id="PF13581"/>
    </source>
</evidence>
<evidence type="ECO:0000313" key="4">
    <source>
        <dbReference type="Proteomes" id="UP000033615"/>
    </source>
</evidence>
<dbReference type="RefSeq" id="WP_046086767.1">
    <property type="nucleotide sequence ID" value="NZ_LAKD02000049.1"/>
</dbReference>
<dbReference type="Proteomes" id="UP000033615">
    <property type="component" value="Unassembled WGS sequence"/>
</dbReference>
<keyword evidence="1" id="KW-0418">Kinase</keyword>
<proteinExistence type="predicted"/>
<dbReference type="GO" id="GO:0004674">
    <property type="term" value="F:protein serine/threonine kinase activity"/>
    <property type="evidence" value="ECO:0007669"/>
    <property type="project" value="UniProtKB-KW"/>
</dbReference>
<protein>
    <recommendedName>
        <fullName evidence="2">Histidine kinase/HSP90-like ATPase domain-containing protein</fullName>
    </recommendedName>
</protein>
<keyword evidence="1" id="KW-0723">Serine/threonine-protein kinase</keyword>
<sequence length="147" mass="16317">MPEAANLPYAYRLSAPNSPKSPRVCRDAIAALLQANDLHDLADTAKLLVSEAVTNVNQHTDTQLIHIDTLVRDRIATIAVRDGSPERHPYPRDARPDEEGGRGLFLMQELAYAWGVTWENSLRPTGKHIWFELRAPLMEAPPTSALA</sequence>
<dbReference type="InterPro" id="IPR003594">
    <property type="entry name" value="HATPase_dom"/>
</dbReference>
<dbReference type="OrthoDB" id="3871846at2"/>
<dbReference type="EMBL" id="LAKD02000049">
    <property type="protein sequence ID" value="OPF78123.1"/>
    <property type="molecule type" value="Genomic_DNA"/>
</dbReference>
<reference evidence="3" key="1">
    <citation type="submission" date="2016-12" db="EMBL/GenBank/DDBJ databases">
        <title>Genome sequence of Streptomyces antioxidans MUSC 164.</title>
        <authorList>
            <person name="Lee L.-H."/>
            <person name="Ser H.-L."/>
        </authorList>
    </citation>
    <scope>NUCLEOTIDE SEQUENCE [LARGE SCALE GENOMIC DNA]</scope>
    <source>
        <strain evidence="3">MUSC 164</strain>
    </source>
</reference>
<dbReference type="CDD" id="cd16936">
    <property type="entry name" value="HATPase_RsbW-like"/>
    <property type="match status" value="1"/>
</dbReference>
<evidence type="ECO:0000313" key="3">
    <source>
        <dbReference type="EMBL" id="OPF78123.1"/>
    </source>
</evidence>
<evidence type="ECO:0000256" key="1">
    <source>
        <dbReference type="ARBA" id="ARBA00022527"/>
    </source>
</evidence>
<keyword evidence="4" id="KW-1185">Reference proteome</keyword>
<dbReference type="InterPro" id="IPR036890">
    <property type="entry name" value="HATPase_C_sf"/>
</dbReference>
<dbReference type="SUPFAM" id="SSF55874">
    <property type="entry name" value="ATPase domain of HSP90 chaperone/DNA topoisomerase II/histidine kinase"/>
    <property type="match status" value="1"/>
</dbReference>
<keyword evidence="1" id="KW-0808">Transferase</keyword>
<organism evidence="3 4">
    <name type="scientific">Streptomyces antioxidans</name>
    <dbReference type="NCBI Taxonomy" id="1507734"/>
    <lineage>
        <taxon>Bacteria</taxon>
        <taxon>Bacillati</taxon>
        <taxon>Actinomycetota</taxon>
        <taxon>Actinomycetes</taxon>
        <taxon>Kitasatosporales</taxon>
        <taxon>Streptomycetaceae</taxon>
        <taxon>Streptomyces</taxon>
    </lineage>
</organism>
<dbReference type="Gene3D" id="3.30.565.10">
    <property type="entry name" value="Histidine kinase-like ATPase, C-terminal domain"/>
    <property type="match status" value="1"/>
</dbReference>
<dbReference type="Pfam" id="PF13581">
    <property type="entry name" value="HATPase_c_2"/>
    <property type="match status" value="1"/>
</dbReference>